<dbReference type="EMBL" id="JAMZMK010009631">
    <property type="protein sequence ID" value="KAI7734862.1"/>
    <property type="molecule type" value="Genomic_DNA"/>
</dbReference>
<protein>
    <submittedName>
        <fullName evidence="2">Uncharacterized protein</fullName>
    </submittedName>
</protein>
<feature type="compositionally biased region" description="Polar residues" evidence="1">
    <location>
        <begin position="325"/>
        <end position="358"/>
    </location>
</feature>
<feature type="compositionally biased region" description="Polar residues" evidence="1">
    <location>
        <begin position="370"/>
        <end position="382"/>
    </location>
</feature>
<dbReference type="AlphaFoldDB" id="A0AAD5GAM9"/>
<sequence length="500" mass="55282">MDPKSAVLEISSDEEVDDHKWITELLGDDSDDVVVVNEFDDDKVKDFKKQNLKSLLVNNNNNDDVFYDDECILLEKDPNAPVEVLDVSANNGDDDDIVVVSEKGQVACRDYPHSRHLCIKFPFSSTPNQSHCNQCYCYVCDSLAPCVYWGNGSTSTDHCHATDKEEFWKHERKNARKGGKPVQPVTQLTPLAMLRSQNQIPRPGPILANHTSATFQYPGVISQSRNNMLASRNRLHPNLVSRLGHRAQQRSNTGYRVHRPVFKRPHPVRAATTTNQIPYSSYRGNIGNPIRQPNYQVNGMLSGSSKYLGSLQPNAVNAPVPYPPSQTYTSPNVNQPQPQFSYNPNPNFQSHVNSNPISETPLYPQVRNAPPSSSRLQPASSQQTYTVPVQPSYHVPSQTQVGSPLFPVSDFAHNTLQGNQSQGHVVDSGFKDYGLGLPTGQDSATVEGVGVTNESSLAAGSGGLADYQFDWIFDNQPIEPGFTDYSSDSAFIDTGPIFQF</sequence>
<dbReference type="PANTHER" id="PTHR33443:SF31">
    <property type="entry name" value="RPM1 INTERACTING PROTEIN 13"/>
    <property type="match status" value="1"/>
</dbReference>
<keyword evidence="3" id="KW-1185">Reference proteome</keyword>
<evidence type="ECO:0000256" key="1">
    <source>
        <dbReference type="SAM" id="MobiDB-lite"/>
    </source>
</evidence>
<evidence type="ECO:0000313" key="2">
    <source>
        <dbReference type="EMBL" id="KAI7734862.1"/>
    </source>
</evidence>
<accession>A0AAD5GAM9</accession>
<feature type="region of interest" description="Disordered" evidence="1">
    <location>
        <begin position="318"/>
        <end position="382"/>
    </location>
</feature>
<dbReference type="Proteomes" id="UP001206925">
    <property type="component" value="Unassembled WGS sequence"/>
</dbReference>
<dbReference type="InterPro" id="IPR053234">
    <property type="entry name" value="RPM1_Interactor"/>
</dbReference>
<evidence type="ECO:0000313" key="3">
    <source>
        <dbReference type="Proteomes" id="UP001206925"/>
    </source>
</evidence>
<organism evidence="2 3">
    <name type="scientific">Ambrosia artemisiifolia</name>
    <name type="common">Common ragweed</name>
    <dbReference type="NCBI Taxonomy" id="4212"/>
    <lineage>
        <taxon>Eukaryota</taxon>
        <taxon>Viridiplantae</taxon>
        <taxon>Streptophyta</taxon>
        <taxon>Embryophyta</taxon>
        <taxon>Tracheophyta</taxon>
        <taxon>Spermatophyta</taxon>
        <taxon>Magnoliopsida</taxon>
        <taxon>eudicotyledons</taxon>
        <taxon>Gunneridae</taxon>
        <taxon>Pentapetalae</taxon>
        <taxon>asterids</taxon>
        <taxon>campanulids</taxon>
        <taxon>Asterales</taxon>
        <taxon>Asteraceae</taxon>
        <taxon>Asteroideae</taxon>
        <taxon>Heliantheae alliance</taxon>
        <taxon>Heliantheae</taxon>
        <taxon>Ambrosia</taxon>
    </lineage>
</organism>
<name>A0AAD5GAM9_AMBAR</name>
<dbReference type="PANTHER" id="PTHR33443">
    <property type="entry name" value="ZGC:112980"/>
    <property type="match status" value="1"/>
</dbReference>
<reference evidence="2" key="1">
    <citation type="submission" date="2022-06" db="EMBL/GenBank/DDBJ databases">
        <title>Uncovering the hologenomic basis of an extraordinary plant invasion.</title>
        <authorList>
            <person name="Bieker V.C."/>
            <person name="Martin M.D."/>
            <person name="Gilbert T."/>
            <person name="Hodgins K."/>
            <person name="Battlay P."/>
            <person name="Petersen B."/>
            <person name="Wilson J."/>
        </authorList>
    </citation>
    <scope>NUCLEOTIDE SEQUENCE</scope>
    <source>
        <strain evidence="2">AA19_3_7</strain>
        <tissue evidence="2">Leaf</tissue>
    </source>
</reference>
<feature type="region of interest" description="Disordered" evidence="1">
    <location>
        <begin position="270"/>
        <end position="290"/>
    </location>
</feature>
<feature type="compositionally biased region" description="Polar residues" evidence="1">
    <location>
        <begin position="271"/>
        <end position="283"/>
    </location>
</feature>
<proteinExistence type="predicted"/>
<comment type="caution">
    <text evidence="2">The sequence shown here is derived from an EMBL/GenBank/DDBJ whole genome shotgun (WGS) entry which is preliminary data.</text>
</comment>
<gene>
    <name evidence="2" type="ORF">M8C21_008800</name>
</gene>